<dbReference type="OrthoDB" id="383712at2"/>
<dbReference type="InterPro" id="IPR006059">
    <property type="entry name" value="SBP"/>
</dbReference>
<accession>A0A174RXQ2</accession>
<evidence type="ECO:0000256" key="1">
    <source>
        <dbReference type="SAM" id="MobiDB-lite"/>
    </source>
</evidence>
<dbReference type="Gene3D" id="3.40.190.10">
    <property type="entry name" value="Periplasmic binding protein-like II"/>
    <property type="match status" value="1"/>
</dbReference>
<dbReference type="AlphaFoldDB" id="A0A174RXQ2"/>
<feature type="signal peptide" evidence="2">
    <location>
        <begin position="1"/>
        <end position="21"/>
    </location>
</feature>
<feature type="chain" id="PRO_5039067074" evidence="2">
    <location>
        <begin position="22"/>
        <end position="448"/>
    </location>
</feature>
<organism evidence="3 4">
    <name type="scientific">Dorea longicatena</name>
    <dbReference type="NCBI Taxonomy" id="88431"/>
    <lineage>
        <taxon>Bacteria</taxon>
        <taxon>Bacillati</taxon>
        <taxon>Bacillota</taxon>
        <taxon>Clostridia</taxon>
        <taxon>Lachnospirales</taxon>
        <taxon>Lachnospiraceae</taxon>
        <taxon>Dorea</taxon>
    </lineage>
</organism>
<keyword evidence="2" id="KW-0732">Signal</keyword>
<dbReference type="GeneID" id="96229548"/>
<protein>
    <submittedName>
        <fullName evidence="3">Maltose/maltodextrin-binding protein</fullName>
    </submittedName>
</protein>
<proteinExistence type="predicted"/>
<evidence type="ECO:0000313" key="4">
    <source>
        <dbReference type="Proteomes" id="UP000095485"/>
    </source>
</evidence>
<evidence type="ECO:0000313" key="3">
    <source>
        <dbReference type="EMBL" id="CUP90444.1"/>
    </source>
</evidence>
<name>A0A174RXQ2_9FIRM</name>
<dbReference type="Proteomes" id="UP000095485">
    <property type="component" value="Unassembled WGS sequence"/>
</dbReference>
<dbReference type="InterPro" id="IPR050490">
    <property type="entry name" value="Bact_solute-bd_prot1"/>
</dbReference>
<sequence length="448" mass="50448">MKKRRKVLSVMLCAAMIASLAACGSKGDDKKSSDDGGKVKLTFSTSVYVEEPHQKAIDALLEAYSKKEPNVEIEILGAGYDGYWDNITTEILSNNESDMIQVYPENISTYNAIRDGGTFMDLSEYMSDDLKEKLVGQDMCDVDGQTLAISSYAWGTTGIFYRKSMLKDAGVNPDEIKTQEDFRKACKKFTDDGKYAMGVVSGTHAFTVSEWNRLIARPVSNGLYFPNGESEPYTADNVNINAPENVWAAQWWQDFILKDKAAKLVTDKKDSREMFWNGDVPFNMDGPWFVGMCKERDESLMDDIGIIPQFDVVYDGTAYKPNPTNYPLVTMISKNCKHPKEAYAFLEWMTTDEAQKIIADCGMIPSNTDYSTSDEYIQNHELEHKIVEFMQNNYTDLVADPNISQLGEISQIMLDAAQKMFSEQAADVQEEMDSAQKQVEEVMSRDAE</sequence>
<reference evidence="3 4" key="1">
    <citation type="submission" date="2015-09" db="EMBL/GenBank/DDBJ databases">
        <authorList>
            <consortium name="Pathogen Informatics"/>
        </authorList>
    </citation>
    <scope>NUCLEOTIDE SEQUENCE [LARGE SCALE GENOMIC DNA]</scope>
    <source>
        <strain evidence="3 4">2789STDY5834914</strain>
    </source>
</reference>
<dbReference type="EMBL" id="CZAY01000017">
    <property type="protein sequence ID" value="CUP90444.1"/>
    <property type="molecule type" value="Genomic_DNA"/>
</dbReference>
<dbReference type="Pfam" id="PF01547">
    <property type="entry name" value="SBP_bac_1"/>
    <property type="match status" value="1"/>
</dbReference>
<gene>
    <name evidence="3" type="primary">malX</name>
    <name evidence="3" type="ORF">ERS852526_02266</name>
</gene>
<dbReference type="PANTHER" id="PTHR43649">
    <property type="entry name" value="ARABINOSE-BINDING PROTEIN-RELATED"/>
    <property type="match status" value="1"/>
</dbReference>
<dbReference type="PANTHER" id="PTHR43649:SF12">
    <property type="entry name" value="DIACETYLCHITOBIOSE BINDING PROTEIN DASA"/>
    <property type="match status" value="1"/>
</dbReference>
<evidence type="ECO:0000256" key="2">
    <source>
        <dbReference type="SAM" id="SignalP"/>
    </source>
</evidence>
<dbReference type="PROSITE" id="PS51257">
    <property type="entry name" value="PROKAR_LIPOPROTEIN"/>
    <property type="match status" value="1"/>
</dbReference>
<dbReference type="CDD" id="cd13585">
    <property type="entry name" value="PBP2_TMBP_like"/>
    <property type="match status" value="1"/>
</dbReference>
<dbReference type="SUPFAM" id="SSF53850">
    <property type="entry name" value="Periplasmic binding protein-like II"/>
    <property type="match status" value="1"/>
</dbReference>
<feature type="region of interest" description="Disordered" evidence="1">
    <location>
        <begin position="428"/>
        <end position="448"/>
    </location>
</feature>
<feature type="compositionally biased region" description="Basic and acidic residues" evidence="1">
    <location>
        <begin position="438"/>
        <end position="448"/>
    </location>
</feature>
<dbReference type="RefSeq" id="WP_055283893.1">
    <property type="nucleotide sequence ID" value="NZ_CZAY01000017.1"/>
</dbReference>